<dbReference type="Proteomes" id="UP000245884">
    <property type="component" value="Unassembled WGS sequence"/>
</dbReference>
<dbReference type="EMBL" id="KZ819669">
    <property type="protein sequence ID" value="PWN27189.1"/>
    <property type="molecule type" value="Genomic_DNA"/>
</dbReference>
<proteinExistence type="predicted"/>
<dbReference type="InterPro" id="IPR051506">
    <property type="entry name" value="ATOS_Transcription_Regulators"/>
</dbReference>
<dbReference type="PANTHER" id="PTHR13199">
    <property type="entry name" value="GH03947P"/>
    <property type="match status" value="1"/>
</dbReference>
<feature type="compositionally biased region" description="Basic and acidic residues" evidence="1">
    <location>
        <begin position="476"/>
        <end position="487"/>
    </location>
</feature>
<feature type="compositionally biased region" description="Low complexity" evidence="1">
    <location>
        <begin position="182"/>
        <end position="202"/>
    </location>
</feature>
<feature type="compositionally biased region" description="Polar residues" evidence="1">
    <location>
        <begin position="495"/>
        <end position="507"/>
    </location>
</feature>
<dbReference type="AlphaFoldDB" id="A0A316UPG7"/>
<dbReference type="PANTHER" id="PTHR13199:SF11">
    <property type="entry name" value="PROTEIN ATOSSA"/>
    <property type="match status" value="1"/>
</dbReference>
<organism evidence="3 4">
    <name type="scientific">Jaminaea rosea</name>
    <dbReference type="NCBI Taxonomy" id="1569628"/>
    <lineage>
        <taxon>Eukaryota</taxon>
        <taxon>Fungi</taxon>
        <taxon>Dikarya</taxon>
        <taxon>Basidiomycota</taxon>
        <taxon>Ustilaginomycotina</taxon>
        <taxon>Exobasidiomycetes</taxon>
        <taxon>Microstromatales</taxon>
        <taxon>Microstromatales incertae sedis</taxon>
        <taxon>Jaminaea</taxon>
    </lineage>
</organism>
<dbReference type="Pfam" id="PF13915">
    <property type="entry name" value="DUF4210"/>
    <property type="match status" value="1"/>
</dbReference>
<evidence type="ECO:0000259" key="2">
    <source>
        <dbReference type="SMART" id="SM01177"/>
    </source>
</evidence>
<dbReference type="InterPro" id="IPR025261">
    <property type="entry name" value="Atos-like_cons_dom"/>
</dbReference>
<dbReference type="RefSeq" id="XP_025361801.1">
    <property type="nucleotide sequence ID" value="XM_025508855.1"/>
</dbReference>
<protein>
    <recommendedName>
        <fullName evidence="2">Atos-like conserved domain-containing protein</fullName>
    </recommendedName>
</protein>
<feature type="region of interest" description="Disordered" evidence="1">
    <location>
        <begin position="468"/>
        <end position="514"/>
    </location>
</feature>
<dbReference type="InterPro" id="IPR033473">
    <property type="entry name" value="Atos-like_C"/>
</dbReference>
<feature type="region of interest" description="Disordered" evidence="1">
    <location>
        <begin position="175"/>
        <end position="214"/>
    </location>
</feature>
<feature type="non-terminal residue" evidence="3">
    <location>
        <position position="625"/>
    </location>
</feature>
<name>A0A316UPG7_9BASI</name>
<gene>
    <name evidence="3" type="ORF">BDZ90DRAFT_274970</name>
</gene>
<feature type="compositionally biased region" description="Basic residues" evidence="1">
    <location>
        <begin position="601"/>
        <end position="612"/>
    </location>
</feature>
<feature type="region of interest" description="Disordered" evidence="1">
    <location>
        <begin position="586"/>
        <end position="625"/>
    </location>
</feature>
<accession>A0A316UPG7</accession>
<reference evidence="3 4" key="1">
    <citation type="journal article" date="2018" name="Mol. Biol. Evol.">
        <title>Broad Genomic Sampling Reveals a Smut Pathogenic Ancestry of the Fungal Clade Ustilaginomycotina.</title>
        <authorList>
            <person name="Kijpornyongpan T."/>
            <person name="Mondo S.J."/>
            <person name="Barry K."/>
            <person name="Sandor L."/>
            <person name="Lee J."/>
            <person name="Lipzen A."/>
            <person name="Pangilinan J."/>
            <person name="LaButti K."/>
            <person name="Hainaut M."/>
            <person name="Henrissat B."/>
            <person name="Grigoriev I.V."/>
            <person name="Spatafora J.W."/>
            <person name="Aime M.C."/>
        </authorList>
    </citation>
    <scope>NUCLEOTIDE SEQUENCE [LARGE SCALE GENOMIC DNA]</scope>
    <source>
        <strain evidence="3 4">MCA 5214</strain>
    </source>
</reference>
<keyword evidence="4" id="KW-1185">Reference proteome</keyword>
<evidence type="ECO:0000313" key="4">
    <source>
        <dbReference type="Proteomes" id="UP000245884"/>
    </source>
</evidence>
<dbReference type="OrthoDB" id="8625101at2759"/>
<evidence type="ECO:0000256" key="1">
    <source>
        <dbReference type="SAM" id="MobiDB-lite"/>
    </source>
</evidence>
<feature type="domain" description="Atos-like conserved" evidence="2">
    <location>
        <begin position="119"/>
        <end position="196"/>
    </location>
</feature>
<feature type="compositionally biased region" description="Low complexity" evidence="1">
    <location>
        <begin position="21"/>
        <end position="32"/>
    </location>
</feature>
<evidence type="ECO:0000313" key="3">
    <source>
        <dbReference type="EMBL" id="PWN27189.1"/>
    </source>
</evidence>
<feature type="compositionally biased region" description="Polar residues" evidence="1">
    <location>
        <begin position="613"/>
        <end position="625"/>
    </location>
</feature>
<sequence>MTWNAAFPSSPLSRSAIRGDTSPSMRSSSTPMFNLPGEQSRLGAAPPDPPHCHSGWRDDAAMPSSPFSSPRASPHKQSPRPSMPSLASSPPSPRMPFRSSSRRLSSHLSTSPNPSNLPLVGSYSESLLNGRMSTTPSVPFPFEAEIGALGCTSGQSQTPKHLKIDFEARFYPLPEATTGQQSPSGGSTRSFSSSYVAQSSMPSPTPPAAAGPTMSAATTQAPYVGTINLESHYSSVLASCLDPSSSQQAAPPAVPVFPGYAVPRRGQIQLLIKNPHLNVPFKLFLVPYDLSDMPAGSKTFLRQKICLEAGSEASSFPSMTTGRAKRHSLGATTSLLRSEAKPKEMLRYAVHLQFASPPLKPASKKQQSAKQAAASAQILESSSWQAGPEQEEPKLYLHKSIRVVFSPRAPDREEKVKTTYETPAGLCVPELPAQDPKECARMREKKYAPYSGPSAEWEGQRKRARLARREWKRRRQSEASERDREQGDESVGSFADQSDISTASSVPATEGYGRFEPAGEAVEAAAMAMDIDVEPDVQAQANVFEPNSDPNGERWHGSQAIGVDEAEDVAGTGTLADRWGSLTLASHAEPGATSTPGWPLRGHRHTLQRQRSRTITPATQANAEG</sequence>
<dbReference type="Pfam" id="PF13889">
    <property type="entry name" value="Chromosome_seg"/>
    <property type="match status" value="1"/>
</dbReference>
<dbReference type="GeneID" id="37030678"/>
<feature type="region of interest" description="Disordered" evidence="1">
    <location>
        <begin position="1"/>
        <end position="119"/>
    </location>
</feature>
<feature type="compositionally biased region" description="Low complexity" evidence="1">
    <location>
        <begin position="61"/>
        <end position="72"/>
    </location>
</feature>
<feature type="compositionally biased region" description="Low complexity" evidence="1">
    <location>
        <begin position="79"/>
        <end position="99"/>
    </location>
</feature>
<dbReference type="SMART" id="SM01177">
    <property type="entry name" value="DUF4210"/>
    <property type="match status" value="1"/>
</dbReference>